<evidence type="ECO:0000313" key="2">
    <source>
        <dbReference type="EMBL" id="OQP80139.1"/>
    </source>
</evidence>
<dbReference type="STRING" id="1437877.GCA_001564415_00052"/>
<dbReference type="EMBL" id="JPYI02000047">
    <property type="protein sequence ID" value="OQP80139.1"/>
    <property type="molecule type" value="Genomic_DNA"/>
</dbReference>
<reference evidence="2 3" key="1">
    <citation type="journal article" date="2016" name="Plant Pathol.">
        <title>Genetic characterization of strains named as Xanthomonas axonopodis pv. dieffenbachiae leads to a taxonomic revision of the X. axonopodis species complex.</title>
        <authorList>
            <person name="Constantin E.C."/>
            <person name="Cleenwerck I."/>
            <person name="Maes M."/>
            <person name="Baeyen S."/>
            <person name="Van Malderghem C."/>
            <person name="De Vos P."/>
            <person name="Cottyn B."/>
        </authorList>
    </citation>
    <scope>NUCLEOTIDE SEQUENCE [LARGE SCALE GENOMIC DNA]</scope>
    <source>
        <strain evidence="2 3">LMG 25940</strain>
    </source>
</reference>
<sequence length="139" mass="14849">MDAQQALEAVDHAGAHAGDRVARVTELGADALKQAADHVGAGPQHPRRPVGQLQVDTGPQLQKALTDAIAVAGKYADDQRPSALDGLPHAAEALLDHRQHEHERAHQQPIAFTAISCTVQLGGGGLEWRQRLPHPTIHF</sequence>
<organism evidence="2 3">
    <name type="scientific">Xanthomonas phaseoli pv. dieffenbachiae</name>
    <dbReference type="NCBI Taxonomy" id="92828"/>
    <lineage>
        <taxon>Bacteria</taxon>
        <taxon>Pseudomonadati</taxon>
        <taxon>Pseudomonadota</taxon>
        <taxon>Gammaproteobacteria</taxon>
        <taxon>Lysobacterales</taxon>
        <taxon>Lysobacteraceae</taxon>
        <taxon>Xanthomonas</taxon>
    </lineage>
</organism>
<evidence type="ECO:0000256" key="1">
    <source>
        <dbReference type="SAM" id="MobiDB-lite"/>
    </source>
</evidence>
<dbReference type="Proteomes" id="UP000050546">
    <property type="component" value="Unassembled WGS sequence"/>
</dbReference>
<accession>A0A1V9HBB6</accession>
<gene>
    <name evidence="2" type="ORF">IM53_008720</name>
</gene>
<dbReference type="AlphaFoldDB" id="A0A1V9HBB6"/>
<name>A0A1V9HBB6_9XANT</name>
<protein>
    <submittedName>
        <fullName evidence="2">Uncharacterized protein</fullName>
    </submittedName>
</protein>
<evidence type="ECO:0000313" key="3">
    <source>
        <dbReference type="Proteomes" id="UP000050546"/>
    </source>
</evidence>
<proteinExistence type="predicted"/>
<reference evidence="2 3" key="2">
    <citation type="journal article" date="2017" name="Plant Pathol.">
        <title>Pathogenicity and virulence gene content of Xanthomonas strains infecting Araceae, formerly known as Xanthomonas axonopodis pv. dieffenbachiae.</title>
        <authorList>
            <person name="Constantin E.C."/>
            <person name="Haegeman A."/>
            <person name="Van Vaerenbergh J."/>
            <person name="Baeyen S."/>
            <person name="Van Malderghem C."/>
            <person name="Maes M."/>
            <person name="Cottyn B."/>
        </authorList>
    </citation>
    <scope>NUCLEOTIDE SEQUENCE [LARGE SCALE GENOMIC DNA]</scope>
    <source>
        <strain evidence="2 3">LMG 25940</strain>
    </source>
</reference>
<feature type="region of interest" description="Disordered" evidence="1">
    <location>
        <begin position="34"/>
        <end position="53"/>
    </location>
</feature>
<comment type="caution">
    <text evidence="2">The sequence shown here is derived from an EMBL/GenBank/DDBJ whole genome shotgun (WGS) entry which is preliminary data.</text>
</comment>